<protein>
    <submittedName>
        <fullName evidence="1">13317_t:CDS:1</fullName>
    </submittedName>
</protein>
<organism evidence="1 2">
    <name type="scientific">Racocetra persica</name>
    <dbReference type="NCBI Taxonomy" id="160502"/>
    <lineage>
        <taxon>Eukaryota</taxon>
        <taxon>Fungi</taxon>
        <taxon>Fungi incertae sedis</taxon>
        <taxon>Mucoromycota</taxon>
        <taxon>Glomeromycotina</taxon>
        <taxon>Glomeromycetes</taxon>
        <taxon>Diversisporales</taxon>
        <taxon>Gigasporaceae</taxon>
        <taxon>Racocetra</taxon>
    </lineage>
</organism>
<keyword evidence="2" id="KW-1185">Reference proteome</keyword>
<name>A0ACA9RVP5_9GLOM</name>
<proteinExistence type="predicted"/>
<dbReference type="EMBL" id="CAJVQC010072656">
    <property type="protein sequence ID" value="CAG8811653.1"/>
    <property type="molecule type" value="Genomic_DNA"/>
</dbReference>
<feature type="non-terminal residue" evidence="1">
    <location>
        <position position="1"/>
    </location>
</feature>
<dbReference type="Proteomes" id="UP000789920">
    <property type="component" value="Unassembled WGS sequence"/>
</dbReference>
<accession>A0ACA9RVP5</accession>
<gene>
    <name evidence="1" type="ORF">RPERSI_LOCUS23362</name>
</gene>
<evidence type="ECO:0000313" key="2">
    <source>
        <dbReference type="Proteomes" id="UP000789920"/>
    </source>
</evidence>
<reference evidence="1" key="1">
    <citation type="submission" date="2021-06" db="EMBL/GenBank/DDBJ databases">
        <authorList>
            <person name="Kallberg Y."/>
            <person name="Tangrot J."/>
            <person name="Rosling A."/>
        </authorList>
    </citation>
    <scope>NUCLEOTIDE SEQUENCE</scope>
    <source>
        <strain evidence="1">MA461A</strain>
    </source>
</reference>
<evidence type="ECO:0000313" key="1">
    <source>
        <dbReference type="EMBL" id="CAG8811653.1"/>
    </source>
</evidence>
<sequence length="290" mass="33914">KSQKSLEYKLKSLNDITNNYTSRQIQFNNEQKNFIEIYSTSNKESKNSNLDLSIYSLSNSSNGIIITDNKELVSDINKNNSINKDNINYMNENSDNYELDSSFRISNESKLLNNTFIDFMNVVDKYNISNKKQTEQQLPFASKLLSIILYSDGINLTSDQIIYPTVPDRLHHLDIGLFYYQIKYSRMLLKKLDGNDAINKINYQFRNISPIHGLKIFKFRLQNIKYFIAGKYQDIIKVIPFIIDSILNSFDKQIDKALMILFIKWNIMYKMSCNTNPNENDLKEFEASVK</sequence>
<comment type="caution">
    <text evidence="1">The sequence shown here is derived from an EMBL/GenBank/DDBJ whole genome shotgun (WGS) entry which is preliminary data.</text>
</comment>